<gene>
    <name evidence="2" type="ORF">HY834_05570</name>
</gene>
<reference evidence="2" key="1">
    <citation type="submission" date="2020-07" db="EMBL/GenBank/DDBJ databases">
        <title>Huge and variable diversity of episymbiotic CPR bacteria and DPANN archaea in groundwater ecosystems.</title>
        <authorList>
            <person name="He C.Y."/>
            <person name="Keren R."/>
            <person name="Whittaker M."/>
            <person name="Farag I.F."/>
            <person name="Doudna J."/>
            <person name="Cate J.H.D."/>
            <person name="Banfield J.F."/>
        </authorList>
    </citation>
    <scope>NUCLEOTIDE SEQUENCE</scope>
    <source>
        <strain evidence="2">NC_groundwater_1586_Pr3_B-0.1um_66_15</strain>
    </source>
</reference>
<dbReference type="PROSITE" id="PS51257">
    <property type="entry name" value="PROKAR_LIPOPROTEIN"/>
    <property type="match status" value="1"/>
</dbReference>
<comment type="caution">
    <text evidence="2">The sequence shown here is derived from an EMBL/GenBank/DDBJ whole genome shotgun (WGS) entry which is preliminary data.</text>
</comment>
<keyword evidence="1" id="KW-0732">Signal</keyword>
<protein>
    <recommendedName>
        <fullName evidence="4">Lipoprotein</fullName>
    </recommendedName>
</protein>
<sequence length="187" mass="19227">MRHLIAGLCLALLLGGCSTVNLDTAAKLRALDYLRDDVASLLIAFDVPRGLAPIEDVSTLNFDVVVPGEGERHIKAALVRAEVDDVAANLAAPGAGRAYHLFGFAKADQAAIRAAQSWAHGDTGASSHATIALVPRFCKSGALDPTQVTISVLVALPGQTQLAPLVDQQLLADVLAASGGSDLPACA</sequence>
<evidence type="ECO:0000256" key="1">
    <source>
        <dbReference type="SAM" id="SignalP"/>
    </source>
</evidence>
<evidence type="ECO:0000313" key="2">
    <source>
        <dbReference type="EMBL" id="MBI4921197.1"/>
    </source>
</evidence>
<proteinExistence type="predicted"/>
<evidence type="ECO:0000313" key="3">
    <source>
        <dbReference type="Proteomes" id="UP000782610"/>
    </source>
</evidence>
<name>A0A933L101_9HYPH</name>
<feature type="signal peptide" evidence="1">
    <location>
        <begin position="1"/>
        <end position="22"/>
    </location>
</feature>
<accession>A0A933L101</accession>
<dbReference type="AlphaFoldDB" id="A0A933L101"/>
<evidence type="ECO:0008006" key="4">
    <source>
        <dbReference type="Google" id="ProtNLM"/>
    </source>
</evidence>
<feature type="chain" id="PRO_5036975099" description="Lipoprotein" evidence="1">
    <location>
        <begin position="23"/>
        <end position="187"/>
    </location>
</feature>
<dbReference type="Proteomes" id="UP000782610">
    <property type="component" value="Unassembled WGS sequence"/>
</dbReference>
<organism evidence="2 3">
    <name type="scientific">Devosia nanyangense</name>
    <dbReference type="NCBI Taxonomy" id="1228055"/>
    <lineage>
        <taxon>Bacteria</taxon>
        <taxon>Pseudomonadati</taxon>
        <taxon>Pseudomonadota</taxon>
        <taxon>Alphaproteobacteria</taxon>
        <taxon>Hyphomicrobiales</taxon>
        <taxon>Devosiaceae</taxon>
        <taxon>Devosia</taxon>
    </lineage>
</organism>
<dbReference type="EMBL" id="JACRAF010000017">
    <property type="protein sequence ID" value="MBI4921197.1"/>
    <property type="molecule type" value="Genomic_DNA"/>
</dbReference>